<evidence type="ECO:0000256" key="2">
    <source>
        <dbReference type="ARBA" id="ARBA00022692"/>
    </source>
</evidence>
<evidence type="ECO:0000256" key="3">
    <source>
        <dbReference type="ARBA" id="ARBA00022989"/>
    </source>
</evidence>
<keyword evidence="7" id="KW-0436">Ligase</keyword>
<feature type="transmembrane region" description="Helical" evidence="5">
    <location>
        <begin position="102"/>
        <end position="120"/>
    </location>
</feature>
<dbReference type="GO" id="GO:0016874">
    <property type="term" value="F:ligase activity"/>
    <property type="evidence" value="ECO:0007669"/>
    <property type="project" value="UniProtKB-KW"/>
</dbReference>
<evidence type="ECO:0000313" key="8">
    <source>
        <dbReference type="Proteomes" id="UP001065549"/>
    </source>
</evidence>
<feature type="transmembrane region" description="Helical" evidence="5">
    <location>
        <begin position="441"/>
        <end position="469"/>
    </location>
</feature>
<keyword evidence="4 5" id="KW-0472">Membrane</keyword>
<feature type="transmembrane region" description="Helical" evidence="5">
    <location>
        <begin position="76"/>
        <end position="96"/>
    </location>
</feature>
<reference evidence="7" key="1">
    <citation type="submission" date="2022-09" db="EMBL/GenBank/DDBJ databases">
        <title>Culturomic study of gut microbiota in children with autism spectrum disorder.</title>
        <authorList>
            <person name="Efimov B.A."/>
            <person name="Chaplin A.V."/>
            <person name="Sokolova S.R."/>
            <person name="Pikina A.P."/>
            <person name="Korzhanova M."/>
            <person name="Belova V."/>
            <person name="Korostin D."/>
        </authorList>
    </citation>
    <scope>NUCLEOTIDE SEQUENCE</scope>
    <source>
        <strain evidence="7">ASD5510</strain>
    </source>
</reference>
<proteinExistence type="predicted"/>
<feature type="transmembrane region" description="Helical" evidence="5">
    <location>
        <begin position="171"/>
        <end position="190"/>
    </location>
</feature>
<dbReference type="InterPro" id="IPR007016">
    <property type="entry name" value="O-antigen_ligase-rel_domated"/>
</dbReference>
<feature type="transmembrane region" description="Helical" evidence="5">
    <location>
        <begin position="132"/>
        <end position="151"/>
    </location>
</feature>
<keyword evidence="3 5" id="KW-1133">Transmembrane helix</keyword>
<gene>
    <name evidence="7" type="ORF">OBO34_19015</name>
</gene>
<evidence type="ECO:0000256" key="1">
    <source>
        <dbReference type="ARBA" id="ARBA00004141"/>
    </source>
</evidence>
<dbReference type="GO" id="GO:0016020">
    <property type="term" value="C:membrane"/>
    <property type="evidence" value="ECO:0007669"/>
    <property type="project" value="UniProtKB-SubCell"/>
</dbReference>
<sequence>MFNSITFNKRIGQHIIYLYPLLFIMGTIINIILGVFPGLQNDTQSRIAIGGYIIIAIIIGLNFINVLMHTEKKLRLFIIVILISLIGMAPFILGLLFNGELFIYEILFEIPMCLLASCIIVEQKITSFILSFKWYGVIVIPFCVFYIGRILLADDVSLDYINFKSVNYMSIAYMLMPVIVCLLIETVFLNRRHALAKLALMLLLWVTLLFTGTRGAVLCVFFCIGMAILYEIIWNSCRNVKPIISILLIMILSYCFFVFIWSPQSSGANYRLNGFSREITKYDFDENNKVTLNLPNQNGKKVEKNSSVLDCYLNYMVESSNKGAISIREIKNGQAEFLKYMNKEERESVQQYEFIPNRMELFKLAFKEAKKHLIVGNGLFYFQNKYETYPHNMILEYLCDFGIIGASVFVLIVIGLMVQLIRKVKFKNDLLPALLFILSYIPQFMISGTIYFNPIAMFAISYAIIYLFYNKDENTIKR</sequence>
<dbReference type="Proteomes" id="UP001065549">
    <property type="component" value="Unassembled WGS sequence"/>
</dbReference>
<protein>
    <submittedName>
        <fullName evidence="7">O-antigen ligase family protein</fullName>
    </submittedName>
</protein>
<feature type="transmembrane region" description="Helical" evidence="5">
    <location>
        <begin position="202"/>
        <end position="230"/>
    </location>
</feature>
<name>A0A9J6QY23_9FIRM</name>
<comment type="caution">
    <text evidence="7">The sequence shown here is derived from an EMBL/GenBank/DDBJ whole genome shotgun (WGS) entry which is preliminary data.</text>
</comment>
<evidence type="ECO:0000256" key="4">
    <source>
        <dbReference type="ARBA" id="ARBA00023136"/>
    </source>
</evidence>
<evidence type="ECO:0000259" key="6">
    <source>
        <dbReference type="Pfam" id="PF04932"/>
    </source>
</evidence>
<feature type="transmembrane region" description="Helical" evidence="5">
    <location>
        <begin position="16"/>
        <end position="39"/>
    </location>
</feature>
<evidence type="ECO:0000256" key="5">
    <source>
        <dbReference type="SAM" id="Phobius"/>
    </source>
</evidence>
<accession>A0A9J6QY23</accession>
<evidence type="ECO:0000313" key="7">
    <source>
        <dbReference type="EMBL" id="MCU7380406.1"/>
    </source>
</evidence>
<keyword evidence="8" id="KW-1185">Reference proteome</keyword>
<feature type="transmembrane region" description="Helical" evidence="5">
    <location>
        <begin position="45"/>
        <end position="64"/>
    </location>
</feature>
<feature type="transmembrane region" description="Helical" evidence="5">
    <location>
        <begin position="397"/>
        <end position="421"/>
    </location>
</feature>
<dbReference type="EMBL" id="JAOSHN010000009">
    <property type="protein sequence ID" value="MCU7380406.1"/>
    <property type="molecule type" value="Genomic_DNA"/>
</dbReference>
<dbReference type="Pfam" id="PF04932">
    <property type="entry name" value="Wzy_C"/>
    <property type="match status" value="1"/>
</dbReference>
<keyword evidence="2 5" id="KW-0812">Transmembrane</keyword>
<comment type="subcellular location">
    <subcellularLocation>
        <location evidence="1">Membrane</location>
        <topology evidence="1">Multi-pass membrane protein</topology>
    </subcellularLocation>
</comment>
<dbReference type="AlphaFoldDB" id="A0A9J6QY23"/>
<feature type="transmembrane region" description="Helical" evidence="5">
    <location>
        <begin position="242"/>
        <end position="261"/>
    </location>
</feature>
<organism evidence="7 8">
    <name type="scientific">Hominibacterium faecale</name>
    <dbReference type="NCBI Taxonomy" id="2839743"/>
    <lineage>
        <taxon>Bacteria</taxon>
        <taxon>Bacillati</taxon>
        <taxon>Bacillota</taxon>
        <taxon>Clostridia</taxon>
        <taxon>Peptostreptococcales</taxon>
        <taxon>Anaerovoracaceae</taxon>
        <taxon>Hominibacterium</taxon>
    </lineage>
</organism>
<feature type="domain" description="O-antigen ligase-related" evidence="6">
    <location>
        <begin position="200"/>
        <end position="410"/>
    </location>
</feature>
<dbReference type="RefSeq" id="WP_269478711.1">
    <property type="nucleotide sequence ID" value="NZ_JAOSHN010000009.1"/>
</dbReference>